<evidence type="ECO:0000313" key="1">
    <source>
        <dbReference type="EMBL" id="PIO63226.1"/>
    </source>
</evidence>
<reference evidence="1 2" key="1">
    <citation type="submission" date="2015-09" db="EMBL/GenBank/DDBJ databases">
        <title>Draft genome of the parasitic nematode Teladorsagia circumcincta isolate WARC Sus (inbred).</title>
        <authorList>
            <person name="Mitreva M."/>
        </authorList>
    </citation>
    <scope>NUCLEOTIDE SEQUENCE [LARGE SCALE GENOMIC DNA]</scope>
    <source>
        <strain evidence="1 2">S</strain>
    </source>
</reference>
<dbReference type="OrthoDB" id="19944at2759"/>
<dbReference type="GO" id="GO:0031201">
    <property type="term" value="C:SNARE complex"/>
    <property type="evidence" value="ECO:0007669"/>
    <property type="project" value="TreeGrafter"/>
</dbReference>
<dbReference type="AlphaFoldDB" id="A0A2G9TYW9"/>
<dbReference type="GO" id="GO:0006893">
    <property type="term" value="P:Golgi to plasma membrane transport"/>
    <property type="evidence" value="ECO:0007669"/>
    <property type="project" value="TreeGrafter"/>
</dbReference>
<dbReference type="Proteomes" id="UP000230423">
    <property type="component" value="Unassembled WGS sequence"/>
</dbReference>
<keyword evidence="2" id="KW-1185">Reference proteome</keyword>
<dbReference type="PANTHER" id="PTHR10241:SF25">
    <property type="entry name" value="TOMOSYN, ISOFORM C"/>
    <property type="match status" value="1"/>
</dbReference>
<organism evidence="1 2">
    <name type="scientific">Teladorsagia circumcincta</name>
    <name type="common">Brown stomach worm</name>
    <name type="synonym">Ostertagia circumcincta</name>
    <dbReference type="NCBI Taxonomy" id="45464"/>
    <lineage>
        <taxon>Eukaryota</taxon>
        <taxon>Metazoa</taxon>
        <taxon>Ecdysozoa</taxon>
        <taxon>Nematoda</taxon>
        <taxon>Chromadorea</taxon>
        <taxon>Rhabditida</taxon>
        <taxon>Rhabditina</taxon>
        <taxon>Rhabditomorpha</taxon>
        <taxon>Strongyloidea</taxon>
        <taxon>Trichostrongylidae</taxon>
        <taxon>Teladorsagia</taxon>
    </lineage>
</organism>
<dbReference type="GO" id="GO:0005096">
    <property type="term" value="F:GTPase activator activity"/>
    <property type="evidence" value="ECO:0007669"/>
    <property type="project" value="TreeGrafter"/>
</dbReference>
<dbReference type="GO" id="GO:0005886">
    <property type="term" value="C:plasma membrane"/>
    <property type="evidence" value="ECO:0007669"/>
    <property type="project" value="TreeGrafter"/>
</dbReference>
<dbReference type="GO" id="GO:0045159">
    <property type="term" value="F:myosin II binding"/>
    <property type="evidence" value="ECO:0007669"/>
    <property type="project" value="TreeGrafter"/>
</dbReference>
<accession>A0A2G9TYW9</accession>
<sequence length="95" mass="10453">MVVLSLPSLRVLHQSPLLPHSVEIEDPICQKMSFSEHGLGIYMASPSEVEKYTICAELAEQAAESLGDLYVACDLPEPPRNNSFLKVSVNFNFCG</sequence>
<evidence type="ECO:0000313" key="2">
    <source>
        <dbReference type="Proteomes" id="UP000230423"/>
    </source>
</evidence>
<dbReference type="GO" id="GO:0019905">
    <property type="term" value="F:syntaxin binding"/>
    <property type="evidence" value="ECO:0007669"/>
    <property type="project" value="TreeGrafter"/>
</dbReference>
<protein>
    <submittedName>
        <fullName evidence="1">Uncharacterized protein</fullName>
    </submittedName>
</protein>
<dbReference type="GO" id="GO:0006887">
    <property type="term" value="P:exocytosis"/>
    <property type="evidence" value="ECO:0007669"/>
    <property type="project" value="TreeGrafter"/>
</dbReference>
<name>A0A2G9TYW9_TELCI</name>
<dbReference type="EMBL" id="KZ351151">
    <property type="protein sequence ID" value="PIO63226.1"/>
    <property type="molecule type" value="Genomic_DNA"/>
</dbReference>
<proteinExistence type="predicted"/>
<dbReference type="PANTHER" id="PTHR10241">
    <property type="entry name" value="LETHAL 2 GIANT LARVAE PROTEIN"/>
    <property type="match status" value="1"/>
</dbReference>
<gene>
    <name evidence="1" type="ORF">TELCIR_15186</name>
</gene>